<dbReference type="PANTHER" id="PTHR16092">
    <property type="entry name" value="SEC3/SYNTAXIN-RELATED"/>
    <property type="match status" value="1"/>
</dbReference>
<dbReference type="OrthoDB" id="27109at2759"/>
<dbReference type="Pfam" id="PF15277">
    <property type="entry name" value="Sec3-PIP2_bind"/>
    <property type="match status" value="1"/>
</dbReference>
<comment type="similarity">
    <text evidence="1">Belongs to the SEC3 family.</text>
</comment>
<dbReference type="RefSeq" id="XP_007918025.1">
    <property type="nucleotide sequence ID" value="XM_007919834.1"/>
</dbReference>
<feature type="region of interest" description="Disordered" evidence="5">
    <location>
        <begin position="187"/>
        <end position="282"/>
    </location>
</feature>
<protein>
    <submittedName>
        <fullName evidence="7">Putative exocyst complex component sec3 protein</fullName>
    </submittedName>
</protein>
<keyword evidence="8" id="KW-1185">Reference proteome</keyword>
<evidence type="ECO:0000256" key="4">
    <source>
        <dbReference type="ARBA" id="ARBA00023054"/>
    </source>
</evidence>
<dbReference type="FunFam" id="2.30.29.90:FF:000003">
    <property type="entry name" value="Exocyst complex component Sec3"/>
    <property type="match status" value="1"/>
</dbReference>
<keyword evidence="3" id="KW-0268">Exocytosis</keyword>
<evidence type="ECO:0000256" key="1">
    <source>
        <dbReference type="ARBA" id="ARBA00006518"/>
    </source>
</evidence>
<keyword evidence="2" id="KW-0813">Transport</keyword>
<feature type="domain" description="Exocyst complex component Sec3 PIP2-binding N-terminal" evidence="6">
    <location>
        <begin position="66"/>
        <end position="163"/>
    </location>
</feature>
<dbReference type="eggNOG" id="KOG2148">
    <property type="taxonomic scope" value="Eukaryota"/>
</dbReference>
<accession>R8BD34</accession>
<dbReference type="CDD" id="cd13315">
    <property type="entry name" value="PH_Sec3"/>
    <property type="match status" value="1"/>
</dbReference>
<dbReference type="InterPro" id="IPR028258">
    <property type="entry name" value="Sec3-PIP2_bind"/>
</dbReference>
<dbReference type="GeneID" id="19328049"/>
<dbReference type="SMART" id="SM01313">
    <property type="entry name" value="Sec3-PIP2_bind"/>
    <property type="match status" value="1"/>
</dbReference>
<organism evidence="7 8">
    <name type="scientific">Phaeoacremonium minimum (strain UCR-PA7)</name>
    <name type="common">Esca disease fungus</name>
    <name type="synonym">Togninia minima</name>
    <dbReference type="NCBI Taxonomy" id="1286976"/>
    <lineage>
        <taxon>Eukaryota</taxon>
        <taxon>Fungi</taxon>
        <taxon>Dikarya</taxon>
        <taxon>Ascomycota</taxon>
        <taxon>Pezizomycotina</taxon>
        <taxon>Sordariomycetes</taxon>
        <taxon>Sordariomycetidae</taxon>
        <taxon>Togniniales</taxon>
        <taxon>Togniniaceae</taxon>
        <taxon>Phaeoacremonium</taxon>
    </lineage>
</organism>
<dbReference type="Pfam" id="PF09763">
    <property type="entry name" value="Sec3_CC"/>
    <property type="match status" value="1"/>
</dbReference>
<reference evidence="8" key="1">
    <citation type="journal article" date="2013" name="Genome Announc.">
        <title>Draft genome sequence of the ascomycete Phaeoacremonium aleophilum strain UCR-PA7, a causal agent of the esca disease complex in grapevines.</title>
        <authorList>
            <person name="Blanco-Ulate B."/>
            <person name="Rolshausen P."/>
            <person name="Cantu D."/>
        </authorList>
    </citation>
    <scope>NUCLEOTIDE SEQUENCE [LARGE SCALE GENOMIC DNA]</scope>
    <source>
        <strain evidence="8">UCR-PA7</strain>
    </source>
</reference>
<dbReference type="GO" id="GO:0006887">
    <property type="term" value="P:exocytosis"/>
    <property type="evidence" value="ECO:0007669"/>
    <property type="project" value="UniProtKB-KW"/>
</dbReference>
<dbReference type="HOGENOM" id="CLU_002075_1_0_1"/>
<evidence type="ECO:0000313" key="8">
    <source>
        <dbReference type="Proteomes" id="UP000014074"/>
    </source>
</evidence>
<evidence type="ECO:0000313" key="7">
    <source>
        <dbReference type="EMBL" id="EON97219.1"/>
    </source>
</evidence>
<dbReference type="EMBL" id="KB933277">
    <property type="protein sequence ID" value="EON97219.1"/>
    <property type="molecule type" value="Genomic_DNA"/>
</dbReference>
<dbReference type="GO" id="GO:0005886">
    <property type="term" value="C:plasma membrane"/>
    <property type="evidence" value="ECO:0007669"/>
    <property type="project" value="TreeGrafter"/>
</dbReference>
<dbReference type="InterPro" id="IPR048628">
    <property type="entry name" value="Sec3_C"/>
</dbReference>
<proteinExistence type="inferred from homology"/>
<evidence type="ECO:0000256" key="5">
    <source>
        <dbReference type="SAM" id="MobiDB-lite"/>
    </source>
</evidence>
<evidence type="ECO:0000256" key="3">
    <source>
        <dbReference type="ARBA" id="ARBA00022483"/>
    </source>
</evidence>
<gene>
    <name evidence="7" type="ORF">UCRPA7_7302</name>
</gene>
<dbReference type="Proteomes" id="UP000014074">
    <property type="component" value="Unassembled WGS sequence"/>
</dbReference>
<feature type="region of interest" description="Disordered" evidence="5">
    <location>
        <begin position="321"/>
        <end position="355"/>
    </location>
</feature>
<dbReference type="InterPro" id="IPR019160">
    <property type="entry name" value="Sec3_CC"/>
</dbReference>
<evidence type="ECO:0000256" key="2">
    <source>
        <dbReference type="ARBA" id="ARBA00022448"/>
    </source>
</evidence>
<dbReference type="PANTHER" id="PTHR16092:SF14">
    <property type="entry name" value="EXOCYST COMPLEX COMPONENT 1 ISOFORM X1"/>
    <property type="match status" value="1"/>
</dbReference>
<name>R8BD34_PHAM7</name>
<dbReference type="AlphaFoldDB" id="R8BD34"/>
<dbReference type="GO" id="GO:0006893">
    <property type="term" value="P:Golgi to plasma membrane transport"/>
    <property type="evidence" value="ECO:0007669"/>
    <property type="project" value="TreeGrafter"/>
</dbReference>
<evidence type="ECO:0000259" key="6">
    <source>
        <dbReference type="SMART" id="SM01313"/>
    </source>
</evidence>
<dbReference type="KEGG" id="tmn:UCRPA7_7302"/>
<feature type="compositionally biased region" description="Polar residues" evidence="5">
    <location>
        <begin position="217"/>
        <end position="239"/>
    </location>
</feature>
<dbReference type="Pfam" id="PF20654">
    <property type="entry name" value="Sec3_C-term"/>
    <property type="match status" value="1"/>
</dbReference>
<dbReference type="Gene3D" id="2.30.29.90">
    <property type="match status" value="1"/>
</dbReference>
<dbReference type="GO" id="GO:0000145">
    <property type="term" value="C:exocyst"/>
    <property type="evidence" value="ECO:0007669"/>
    <property type="project" value="InterPro"/>
</dbReference>
<sequence length="1194" mass="133438">MAMSGGRDVMTRAERFEDEKRRIIDSCFNKKDEDGSILETYITHLKITEFSSYPTSPPPPQARTPQAEKPRVIIVAVRKSGRVRMHKSKENPNGTFSIGKTWNLDDLTAIESFTGQNVPPDFRQWAGDVGFIVTLGKPYYWQAQTDKEKKFFIASLVKIYGKYTGGRVPSLSNFDQRELDQVLGGASRRGVLPPQPSPLPQQQSLSPGRPPVPGSFPSESGASVLSGASSYSATPTAQTEFRPPSRSPLPPTGTSPSAPQTPSEPPPEPEDMRPGLGPMIKAKKSKGDIAGAFWKAAAAASAFKPRPGGAAEKLRLAQNKSVDGPDGITAVVPAPPRPISVEAPTTEPPDKAVERTSGIPEVKVTVPNSSRPTSLQAAAKAVQKTVEKPVEKPAEPEVKEEARRSVVVGNDVKYLATLGIDPTIMDNRSVEFTKYLDYFGFVPGDKMRLLSYDDLKIDIDREVNKAQAGGWLARFREEDERVDAIKSGIDTTIAECEELDNLLTLYSVELSTLADDIAYIEAQGQGLQVQAANQKLLKKELESLLDTCAITIDDLQALRTAPMDSVAGIEEIEAALVTLYTAMMKIDPSMGVGETRKSADATSDPAIDFNSDFGKMRIVQEKKEMYMSESSTFIRRLVDFMARQFDDAYRETKRALDSALAKKVDSRHHDAGRDLLWKYGPLMLYARDTDLENWNRILQIYQEKSNPLYKSEFREVLESWKRNARKATGEEKELLFTTEQEKKEEGIATTARKLTVKRSQTLAKAIRSPLSESRMNVDKTSDSRSMPYEVFAGVLDDLIPLVEMEQNFIVDFFHATTLDQTDFPESVAAVRPRNRRGGDLKRHRLMEPDRDLARRVTRSMEFIFAFVEADWLTFMTWVVKDDPLQGIGVLATLERKLSSIAQSNQDYLNNVLQKLHGNLEIMFKKFVDEQIRAIEETKVKIKKRKGVISFMRVFPLFLTAVENMLGGMEMNSNVRRTVDREYDRILKSMFDSLMVIARENPAVTVAAAGSADPEDKEALNFHILLIENMNHYLEEVGNVGEIEVLDDWRETATSQFNEHMGLYLNAVMRRPLGRLLEHLENIEAQLASGKTPGAVAAQPSNSKSTFNKVLGAYDSREVRKGIEALRKRVEKHFGDADDPNLSRGLVNRVLRECEKFYSDVELRISNVTTNVYGGDVLFEWPRSDVKSAFSNIGR</sequence>
<keyword evidence="4" id="KW-0175">Coiled coil</keyword>
<dbReference type="GO" id="GO:0005546">
    <property type="term" value="F:phosphatidylinositol-4,5-bisphosphate binding"/>
    <property type="evidence" value="ECO:0007669"/>
    <property type="project" value="TreeGrafter"/>
</dbReference>